<dbReference type="AlphaFoldDB" id="A0A7C5L470"/>
<name>A0A7C5L470_AQUAO</name>
<dbReference type="Gene3D" id="1.10.285.20">
    <property type="entry name" value="Uncharacterised protein PF01937, DUF89, domain 2"/>
    <property type="match status" value="1"/>
</dbReference>
<gene>
    <name evidence="2" type="ORF">ENJ61_01210</name>
</gene>
<reference evidence="2" key="1">
    <citation type="journal article" date="2020" name="mSystems">
        <title>Genome- and Community-Level Interaction Insights into Carbon Utilization and Element Cycling Functions of Hydrothermarchaeota in Hydrothermal Sediment.</title>
        <authorList>
            <person name="Zhou Z."/>
            <person name="Liu Y."/>
            <person name="Xu W."/>
            <person name="Pan J."/>
            <person name="Luo Z.H."/>
            <person name="Li M."/>
        </authorList>
    </citation>
    <scope>NUCLEOTIDE SEQUENCE [LARGE SCALE GENOMIC DNA]</scope>
    <source>
        <strain evidence="2">HyVt-501</strain>
    </source>
</reference>
<dbReference type="SUPFAM" id="SSF111321">
    <property type="entry name" value="AF1104-like"/>
    <property type="match status" value="1"/>
</dbReference>
<feature type="domain" description="Damage-control phosphatase ARMT1-like metal-binding" evidence="1">
    <location>
        <begin position="3"/>
        <end position="278"/>
    </location>
</feature>
<dbReference type="Gene3D" id="3.40.50.10880">
    <property type="entry name" value="Uncharacterised protein PF01937, DUF89, domain 3"/>
    <property type="match status" value="1"/>
</dbReference>
<sequence length="283" mass="31696">MKTYPACIPCLLKQGLNAVRRTETDVRDEMEVVRRSLRFLCGVSEFRNPPAYYASFVQRIVEEVIGRKDPFQERKKLSNELALKLLPLVQRELSSSEDKLATALKISAAGNSIDFAIRGEFDLEEDVRRFIASDFAVWDYDAFRKRLSAAHSVLILGDNAGEIVFDKILVSVLKDMGKEVVYCVKGGPVLNDATLEDARAVSMTELCRVIDNGSRMVGTWLEDCSEDFRRIFFSSDLVLSKGQANFETLDTSAREVFHLLVAKCEPVARETGSGVGKSVLLLR</sequence>
<dbReference type="Proteomes" id="UP000885792">
    <property type="component" value="Unassembled WGS sequence"/>
</dbReference>
<organism evidence="2">
    <name type="scientific">Aquifex aeolicus</name>
    <dbReference type="NCBI Taxonomy" id="63363"/>
    <lineage>
        <taxon>Bacteria</taxon>
        <taxon>Pseudomonadati</taxon>
        <taxon>Aquificota</taxon>
        <taxon>Aquificia</taxon>
        <taxon>Aquificales</taxon>
        <taxon>Aquificaceae</taxon>
        <taxon>Aquifex</taxon>
    </lineage>
</organism>
<dbReference type="Gene3D" id="1.10.8.380">
    <property type="entry name" value="Uncharacterised protein PF01937, DUF89, domain 1"/>
    <property type="match status" value="1"/>
</dbReference>
<dbReference type="Pfam" id="PF01937">
    <property type="entry name" value="ARMT1-like_dom"/>
    <property type="match status" value="1"/>
</dbReference>
<dbReference type="InterPro" id="IPR002791">
    <property type="entry name" value="ARMT1-like_metal-bd"/>
</dbReference>
<evidence type="ECO:0000259" key="1">
    <source>
        <dbReference type="Pfam" id="PF01937"/>
    </source>
</evidence>
<proteinExistence type="predicted"/>
<dbReference type="InterPro" id="IPR014444">
    <property type="entry name" value="PH1575-like"/>
</dbReference>
<dbReference type="EMBL" id="DRNB01000039">
    <property type="protein sequence ID" value="HHJ63505.1"/>
    <property type="molecule type" value="Genomic_DNA"/>
</dbReference>
<protein>
    <submittedName>
        <fullName evidence="2">DUF89 family protein</fullName>
    </submittedName>
</protein>
<dbReference type="PIRSF" id="PIRSF006593">
    <property type="entry name" value="UCP006593"/>
    <property type="match status" value="1"/>
</dbReference>
<evidence type="ECO:0000313" key="2">
    <source>
        <dbReference type="EMBL" id="HHJ63505.1"/>
    </source>
</evidence>
<dbReference type="InterPro" id="IPR036075">
    <property type="entry name" value="ARMT-1-like_metal-bd_sf"/>
</dbReference>
<comment type="caution">
    <text evidence="2">The sequence shown here is derived from an EMBL/GenBank/DDBJ whole genome shotgun (WGS) entry which is preliminary data.</text>
</comment>
<accession>A0A7C5L470</accession>